<reference evidence="10" key="1">
    <citation type="journal article" date="2017" name="Appl. Environ. Microbiol.">
        <title>Staphylococcus edaphicus sp. nov., isolated in Antarctica, harbours mecC gene and genomic islands with suspected role in adaptation to extreme environment.</title>
        <authorList>
            <person name="Pantucek R."/>
            <person name="Sedlacek I."/>
            <person name="Indrakova A."/>
            <person name="Vrbovska V."/>
            <person name="Maslanova I."/>
            <person name="Kovarovic V."/>
            <person name="Svec P."/>
            <person name="Kralova S."/>
            <person name="Kristofova L."/>
            <person name="Keklakova J."/>
            <person name="Petras P."/>
            <person name="Doskar J."/>
        </authorList>
    </citation>
    <scope>NUCLEOTIDE SEQUENCE</scope>
    <source>
        <strain evidence="10">CCM 8730</strain>
    </source>
</reference>
<dbReference type="OrthoDB" id="9800475at2"/>
<comment type="similarity">
    <text evidence="1 7">Belongs to the glycosyl hydrolase 5 (cellulase A) family.</text>
</comment>
<feature type="signal peptide" evidence="8">
    <location>
        <begin position="1"/>
        <end position="27"/>
    </location>
</feature>
<evidence type="ECO:0000313" key="11">
    <source>
        <dbReference type="EMBL" id="UQW81540.1"/>
    </source>
</evidence>
<dbReference type="RefSeq" id="WP_099089806.1">
    <property type="nucleotide sequence ID" value="NZ_CP093217.1"/>
</dbReference>
<dbReference type="GO" id="GO:0030245">
    <property type="term" value="P:cellulose catabolic process"/>
    <property type="evidence" value="ECO:0007669"/>
    <property type="project" value="UniProtKB-KW"/>
</dbReference>
<dbReference type="GO" id="GO:0008422">
    <property type="term" value="F:beta-glucosidase activity"/>
    <property type="evidence" value="ECO:0007669"/>
    <property type="project" value="TreeGrafter"/>
</dbReference>
<accession>A0A2C6WRF8</accession>
<reference evidence="11" key="4">
    <citation type="submission" date="2022-03" db="EMBL/GenBank/DDBJ databases">
        <title>Complete Genome Sequence of Staphylococcus edaphicus strain CCM 8731.</title>
        <authorList>
            <person name="Rimmer C.O."/>
            <person name="Thomas J.C."/>
        </authorList>
    </citation>
    <scope>NUCLEOTIDE SEQUENCE</scope>
    <source>
        <strain evidence="11">CCM 8731</strain>
    </source>
</reference>
<keyword evidence="5 7" id="KW-0326">Glycosidase</keyword>
<keyword evidence="6" id="KW-0624">Polysaccharide degradation</keyword>
<feature type="chain" id="PRO_5012248484" evidence="8">
    <location>
        <begin position="28"/>
        <end position="417"/>
    </location>
</feature>
<dbReference type="Gene3D" id="3.20.20.80">
    <property type="entry name" value="Glycosidases"/>
    <property type="match status" value="1"/>
</dbReference>
<dbReference type="InterPro" id="IPR017853">
    <property type="entry name" value="GH"/>
</dbReference>
<evidence type="ECO:0000313" key="13">
    <source>
        <dbReference type="Proteomes" id="UP001056588"/>
    </source>
</evidence>
<evidence type="ECO:0000256" key="5">
    <source>
        <dbReference type="ARBA" id="ARBA00023295"/>
    </source>
</evidence>
<keyword evidence="13" id="KW-1185">Reference proteome</keyword>
<keyword evidence="4" id="KW-0119">Carbohydrate metabolism</keyword>
<protein>
    <submittedName>
        <fullName evidence="11">Glycoside hydrolase family 5 protein</fullName>
    </submittedName>
</protein>
<gene>
    <name evidence="10" type="ORF">BTJ66_04610</name>
    <name evidence="11" type="ORF">MNY58_13480</name>
</gene>
<dbReference type="SUPFAM" id="SSF51445">
    <property type="entry name" value="(Trans)glycosidases"/>
    <property type="match status" value="1"/>
</dbReference>
<name>A0A2C6WRF8_9STAP</name>
<dbReference type="GO" id="GO:0005576">
    <property type="term" value="C:extracellular region"/>
    <property type="evidence" value="ECO:0007669"/>
    <property type="project" value="TreeGrafter"/>
</dbReference>
<evidence type="ECO:0000256" key="4">
    <source>
        <dbReference type="ARBA" id="ARBA00023277"/>
    </source>
</evidence>
<dbReference type="GO" id="GO:0009986">
    <property type="term" value="C:cell surface"/>
    <property type="evidence" value="ECO:0007669"/>
    <property type="project" value="TreeGrafter"/>
</dbReference>
<dbReference type="Pfam" id="PF00150">
    <property type="entry name" value="Cellulase"/>
    <property type="match status" value="1"/>
</dbReference>
<reference evidence="12" key="2">
    <citation type="submission" date="2017-10" db="EMBL/GenBank/DDBJ databases">
        <title>Staphylococcus edaphicus sp. nov., isolated in Antarctica, harbouring mecC gene and genomic islands essential in adaptation to extreme environment.</title>
        <authorList>
            <person name="Pantucek R."/>
            <person name="Sedlacek I."/>
            <person name="Indrakova A."/>
            <person name="Vrbovska V."/>
            <person name="Maslanova I."/>
            <person name="Kovarovic V."/>
            <person name="Svec P."/>
            <person name="Kralova S."/>
            <person name="Kristofova L."/>
            <person name="Keklakova J."/>
            <person name="Petras P."/>
            <person name="Doskar J."/>
        </authorList>
    </citation>
    <scope>NUCLEOTIDE SEQUENCE [LARGE SCALE GENOMIC DNA]</scope>
    <source>
        <strain evidence="12">CCM 5085</strain>
    </source>
</reference>
<dbReference type="AlphaFoldDB" id="A0A2C6WRF8"/>
<dbReference type="PANTHER" id="PTHR31297">
    <property type="entry name" value="GLUCAN ENDO-1,6-BETA-GLUCOSIDASE B"/>
    <property type="match status" value="1"/>
</dbReference>
<dbReference type="InterPro" id="IPR001547">
    <property type="entry name" value="Glyco_hydro_5"/>
</dbReference>
<keyword evidence="2 7" id="KW-0378">Hydrolase</keyword>
<evidence type="ECO:0000256" key="6">
    <source>
        <dbReference type="ARBA" id="ARBA00023326"/>
    </source>
</evidence>
<evidence type="ECO:0000313" key="12">
    <source>
        <dbReference type="Proteomes" id="UP000223828"/>
    </source>
</evidence>
<dbReference type="PANTHER" id="PTHR31297:SF41">
    <property type="entry name" value="ENDOGLUCANASE, PUTATIVE (AFU_ORTHOLOGUE AFUA_5G01830)-RELATED"/>
    <property type="match status" value="1"/>
</dbReference>
<dbReference type="Proteomes" id="UP000223828">
    <property type="component" value="Unassembled WGS sequence"/>
</dbReference>
<evidence type="ECO:0000256" key="3">
    <source>
        <dbReference type="ARBA" id="ARBA00023001"/>
    </source>
</evidence>
<keyword evidence="3" id="KW-0136">Cellulose degradation</keyword>
<evidence type="ECO:0000256" key="8">
    <source>
        <dbReference type="SAM" id="SignalP"/>
    </source>
</evidence>
<evidence type="ECO:0000256" key="2">
    <source>
        <dbReference type="ARBA" id="ARBA00022801"/>
    </source>
</evidence>
<proteinExistence type="inferred from homology"/>
<dbReference type="InterPro" id="IPR050386">
    <property type="entry name" value="Glycosyl_hydrolase_5"/>
</dbReference>
<dbReference type="EMBL" id="MRZN01000005">
    <property type="protein sequence ID" value="PHK50047.1"/>
    <property type="molecule type" value="Genomic_DNA"/>
</dbReference>
<evidence type="ECO:0000259" key="9">
    <source>
        <dbReference type="Pfam" id="PF00150"/>
    </source>
</evidence>
<keyword evidence="8" id="KW-0732">Signal</keyword>
<feature type="domain" description="Glycoside hydrolase family 5" evidence="9">
    <location>
        <begin position="99"/>
        <end position="371"/>
    </location>
</feature>
<dbReference type="Proteomes" id="UP001056588">
    <property type="component" value="Chromosome"/>
</dbReference>
<evidence type="ECO:0000313" key="10">
    <source>
        <dbReference type="EMBL" id="PHK50047.1"/>
    </source>
</evidence>
<organism evidence="10 12">
    <name type="scientific">Staphylococcus edaphicus</name>
    <dbReference type="NCBI Taxonomy" id="1955013"/>
    <lineage>
        <taxon>Bacteria</taxon>
        <taxon>Bacillati</taxon>
        <taxon>Bacillota</taxon>
        <taxon>Bacilli</taxon>
        <taxon>Bacillales</taxon>
        <taxon>Staphylococcaceae</taxon>
        <taxon>Staphylococcus</taxon>
    </lineage>
</organism>
<evidence type="ECO:0000256" key="1">
    <source>
        <dbReference type="ARBA" id="ARBA00005641"/>
    </source>
</evidence>
<evidence type="ECO:0000256" key="7">
    <source>
        <dbReference type="RuleBase" id="RU361153"/>
    </source>
</evidence>
<sequence length="417" mass="47265">MKKTIITSIIAATTITSLGIHSNSAHAESMSQLQTNGQDIQKDGQKFQVKGVNAGNVFTTENWMGGVSDAKNTSDYKELNDKLDDQYGAKKTHQMLDTYANNRWEDQDFQNVKDMGNNTIRLPINYINLTNYKKGMAPKDVKMRKEPFKAMDNFIKKANDNGLYVIIDMHGAPNSQNAQEHSADQQNNDYGAFWNDPDSIGKAKEIWWHIADHYKNNQGVAGYDLLNEPKAPKGHVDNDVKQFYKDTLDTIRSTGDKHIAFLEAWHDNDLQNPKEFGKNRGNIVYEYHSYPYGQNAESNEGIKKGFDDKINSMSNISKKYQVPTYLGEFNDHYAGEAGTPNPEKNPKAEDLTHIVKNLNKNNISWTLWNYDIQGQGNTWGAENYKGINVDENSQDFGEKIEPKKNDDVFNAIKNANS</sequence>
<dbReference type="EMBL" id="CP093217">
    <property type="protein sequence ID" value="UQW81540.1"/>
    <property type="molecule type" value="Genomic_DNA"/>
</dbReference>
<reference evidence="10" key="3">
    <citation type="submission" date="2017-10" db="EMBL/GenBank/DDBJ databases">
        <authorList>
            <person name="Vrbovska V."/>
            <person name="Kovarovic V."/>
            <person name="Indrakova A."/>
        </authorList>
    </citation>
    <scope>NUCLEOTIDE SEQUENCE</scope>
    <source>
        <strain evidence="10">CCM 8730</strain>
    </source>
</reference>